<dbReference type="GO" id="GO:0046856">
    <property type="term" value="P:phosphatidylinositol dephosphorylation"/>
    <property type="evidence" value="ECO:0007669"/>
    <property type="project" value="InterPro"/>
</dbReference>
<feature type="compositionally biased region" description="Basic and acidic residues" evidence="1">
    <location>
        <begin position="573"/>
        <end position="582"/>
    </location>
</feature>
<dbReference type="Pfam" id="PF21310">
    <property type="entry name" value="OCRL-like_ASH"/>
    <property type="match status" value="1"/>
</dbReference>
<dbReference type="Gene3D" id="2.60.40.10">
    <property type="entry name" value="Immunoglobulins"/>
    <property type="match status" value="1"/>
</dbReference>
<dbReference type="InterPro" id="IPR000300">
    <property type="entry name" value="IPPc"/>
</dbReference>
<dbReference type="PANTHER" id="PTHR11200:SF300">
    <property type="entry name" value="TYPE II INOSITOL 1,4,5-TRISPHOSPHATE 5-PHOSPHATASE"/>
    <property type="match status" value="1"/>
</dbReference>
<evidence type="ECO:0000259" key="2">
    <source>
        <dbReference type="SMART" id="SM00128"/>
    </source>
</evidence>
<dbReference type="EMBL" id="MU006231">
    <property type="protein sequence ID" value="KAF2823992.1"/>
    <property type="molecule type" value="Genomic_DNA"/>
</dbReference>
<keyword evidence="4" id="KW-1185">Reference proteome</keyword>
<organism evidence="3 4">
    <name type="scientific">Ophiobolus disseminans</name>
    <dbReference type="NCBI Taxonomy" id="1469910"/>
    <lineage>
        <taxon>Eukaryota</taxon>
        <taxon>Fungi</taxon>
        <taxon>Dikarya</taxon>
        <taxon>Ascomycota</taxon>
        <taxon>Pezizomycotina</taxon>
        <taxon>Dothideomycetes</taxon>
        <taxon>Pleosporomycetidae</taxon>
        <taxon>Pleosporales</taxon>
        <taxon>Pleosporineae</taxon>
        <taxon>Phaeosphaeriaceae</taxon>
        <taxon>Ophiobolus</taxon>
    </lineage>
</organism>
<dbReference type="AlphaFoldDB" id="A0A6A6ZSE1"/>
<proteinExistence type="predicted"/>
<dbReference type="InterPro" id="IPR008936">
    <property type="entry name" value="Rho_GTPase_activation_prot"/>
</dbReference>
<dbReference type="Pfam" id="PF22669">
    <property type="entry name" value="Exo_endo_phos2"/>
    <property type="match status" value="2"/>
</dbReference>
<protein>
    <submittedName>
        <fullName evidence="3">DNase I-like protein</fullName>
    </submittedName>
</protein>
<feature type="region of interest" description="Disordered" evidence="1">
    <location>
        <begin position="566"/>
        <end position="585"/>
    </location>
</feature>
<evidence type="ECO:0000313" key="4">
    <source>
        <dbReference type="Proteomes" id="UP000799424"/>
    </source>
</evidence>
<evidence type="ECO:0000256" key="1">
    <source>
        <dbReference type="SAM" id="MobiDB-lite"/>
    </source>
</evidence>
<dbReference type="InterPro" id="IPR036691">
    <property type="entry name" value="Endo/exonu/phosph_ase_sf"/>
</dbReference>
<dbReference type="Gene3D" id="1.10.555.10">
    <property type="entry name" value="Rho GTPase activation protein"/>
    <property type="match status" value="1"/>
</dbReference>
<dbReference type="SUPFAM" id="SSF56219">
    <property type="entry name" value="DNase I-like"/>
    <property type="match status" value="1"/>
</dbReference>
<name>A0A6A6ZSE1_9PLEO</name>
<accession>A0A6A6ZSE1</accession>
<dbReference type="SMART" id="SM00128">
    <property type="entry name" value="IPPc"/>
    <property type="match status" value="1"/>
</dbReference>
<dbReference type="GO" id="GO:0004439">
    <property type="term" value="F:phosphatidylinositol-4,5-bisphosphate 5-phosphatase activity"/>
    <property type="evidence" value="ECO:0007669"/>
    <property type="project" value="TreeGrafter"/>
</dbReference>
<evidence type="ECO:0000313" key="3">
    <source>
        <dbReference type="EMBL" id="KAF2823992.1"/>
    </source>
</evidence>
<dbReference type="OrthoDB" id="7862313at2759"/>
<feature type="domain" description="Inositol polyphosphate-related phosphatase" evidence="2">
    <location>
        <begin position="55"/>
        <end position="535"/>
    </location>
</feature>
<feature type="region of interest" description="Disordered" evidence="1">
    <location>
        <begin position="322"/>
        <end position="353"/>
    </location>
</feature>
<dbReference type="Gene3D" id="3.60.10.10">
    <property type="entry name" value="Endonuclease/exonuclease/phosphatase"/>
    <property type="match status" value="1"/>
</dbReference>
<dbReference type="InterPro" id="IPR013783">
    <property type="entry name" value="Ig-like_fold"/>
</dbReference>
<dbReference type="Proteomes" id="UP000799424">
    <property type="component" value="Unassembled WGS sequence"/>
</dbReference>
<dbReference type="PANTHER" id="PTHR11200">
    <property type="entry name" value="INOSITOL 5-PHOSPHATASE"/>
    <property type="match status" value="1"/>
</dbReference>
<gene>
    <name evidence="3" type="ORF">CC86DRAFT_372137</name>
</gene>
<sequence length="1001" mass="111581">MSTKAPSVRSTGYLDAQIPGAFPDARSPSIASITTHQTSLSQALYDRRAEYTRPRNVRIKVGTWNTGSQKGTEQDVGAWFVKGKGVEEAMAGLGVSGPEGSADHREGVQAQEARHARFAPTVPHHDSASVPGGEEIGMYVLGLQEIVDITSATEALRPYTDPSVAKKWKASLEAALPKGYQFVAEQQLIGLWLVIYASPEISPQIKNVSTTSVGTGLMGYMGNKGAVTTRIVLGETTRLVFINSHLAAGADKASLDRRIWDTAQINSRTRFDPIVDSLGSSQTQGEGLGDEEFAFWFGDLNFRLEGMDGDDVRRLLTIHTKDLDHDGEGRPSTSGDSGYGSKASLEEDRMPVPPELDPASLQTTIASLLPHDELHQQMKKGIAFHDGWEEGPVRFLPSYKYDIGKVGVFDSSEKRRCPSWCDRILYRTRASKQRYDEKAKEKEAANKKDQEMRAKGMDLAGDEDILFDYDPDTDGDNTAFEEYEEDEVPEPEQVTTKDGLSDEILLEYYTTHMRVLSSDHKPLDAVFSLKYDAVVPDLKTAIHGEVVRELDRQENEGRPSIAVVVDRATGHSSSEDQDKTDSTYEGVDFGDVKYAKSKKRAITIANTGRVPATFGFADRPVDHEQDPGPFPSWLSVTFDREADKPDRPKPDDVHERYTLEPAGVINAELKLKIESVSTVRDLNDSANTLDEVLVIRVENGRDHFLPLRAHWLPSTLARTVDKLVKIPEGGIRKLQNQIPDRGEVKWSVPREIFRLTEAIEDMTERTLAEWDMTKGEGEKAPFKDNAGWPFVKSHKISKGAKIHREEELAGLYDALDCDTPFTAAFDPETRTKERVELLAEVLLTFLSSLTDGIITKSLWEKLEEGLVTRERSKQTLAPDDEKMWALEILATAPSHNASFLLLLSFLQNITNQITDASKPKPETPRTSVDLPASPEVKVRRRTLSKVPEVAIRQLITRNYAVVFADALFRSKEEARTKEKDRAVRKERMVRVIELFLDTGDD</sequence>
<dbReference type="InterPro" id="IPR048869">
    <property type="entry name" value="OCRL-1_2_ASH"/>
</dbReference>
<dbReference type="InterPro" id="IPR046985">
    <property type="entry name" value="IP5"/>
</dbReference>
<reference evidence="3" key="1">
    <citation type="journal article" date="2020" name="Stud. Mycol.">
        <title>101 Dothideomycetes genomes: a test case for predicting lifestyles and emergence of pathogens.</title>
        <authorList>
            <person name="Haridas S."/>
            <person name="Albert R."/>
            <person name="Binder M."/>
            <person name="Bloem J."/>
            <person name="Labutti K."/>
            <person name="Salamov A."/>
            <person name="Andreopoulos B."/>
            <person name="Baker S."/>
            <person name="Barry K."/>
            <person name="Bills G."/>
            <person name="Bluhm B."/>
            <person name="Cannon C."/>
            <person name="Castanera R."/>
            <person name="Culley D."/>
            <person name="Daum C."/>
            <person name="Ezra D."/>
            <person name="Gonzalez J."/>
            <person name="Henrissat B."/>
            <person name="Kuo A."/>
            <person name="Liang C."/>
            <person name="Lipzen A."/>
            <person name="Lutzoni F."/>
            <person name="Magnuson J."/>
            <person name="Mondo S."/>
            <person name="Nolan M."/>
            <person name="Ohm R."/>
            <person name="Pangilinan J."/>
            <person name="Park H.-J."/>
            <person name="Ramirez L."/>
            <person name="Alfaro M."/>
            <person name="Sun H."/>
            <person name="Tritt A."/>
            <person name="Yoshinaga Y."/>
            <person name="Zwiers L.-H."/>
            <person name="Turgeon B."/>
            <person name="Goodwin S."/>
            <person name="Spatafora J."/>
            <person name="Crous P."/>
            <person name="Grigoriev I."/>
        </authorList>
    </citation>
    <scope>NUCLEOTIDE SEQUENCE</scope>
    <source>
        <strain evidence="3">CBS 113818</strain>
    </source>
</reference>